<dbReference type="InterPro" id="IPR001343">
    <property type="entry name" value="Hemolysn_Ca-bd"/>
</dbReference>
<gene>
    <name evidence="3" type="ORF">ENR15_10410</name>
</gene>
<evidence type="ECO:0000313" key="3">
    <source>
        <dbReference type="EMBL" id="HGG01037.1"/>
    </source>
</evidence>
<reference evidence="3" key="1">
    <citation type="journal article" date="2020" name="mSystems">
        <title>Genome- and Community-Level Interaction Insights into Carbon Utilization and Element Cycling Functions of Hydrothermarchaeota in Hydrothermal Sediment.</title>
        <authorList>
            <person name="Zhou Z."/>
            <person name="Liu Y."/>
            <person name="Xu W."/>
            <person name="Pan J."/>
            <person name="Luo Z.H."/>
            <person name="Li M."/>
        </authorList>
    </citation>
    <scope>NUCLEOTIDE SEQUENCE [LARGE SCALE GENOMIC DNA]</scope>
    <source>
        <strain evidence="3">SpSt-374</strain>
    </source>
</reference>
<dbReference type="GO" id="GO:0005576">
    <property type="term" value="C:extracellular region"/>
    <property type="evidence" value="ECO:0007669"/>
    <property type="project" value="UniProtKB-SubCell"/>
</dbReference>
<comment type="caution">
    <text evidence="3">The sequence shown here is derived from an EMBL/GenBank/DDBJ whole genome shotgun (WGS) entry which is preliminary data.</text>
</comment>
<dbReference type="InterPro" id="IPR050557">
    <property type="entry name" value="RTX_toxin/Mannuronan_C5-epim"/>
</dbReference>
<dbReference type="PROSITE" id="PS00330">
    <property type="entry name" value="HEMOLYSIN_CALCIUM"/>
    <property type="match status" value="1"/>
</dbReference>
<dbReference type="PANTHER" id="PTHR38340:SF1">
    <property type="entry name" value="S-LAYER PROTEIN"/>
    <property type="match status" value="1"/>
</dbReference>
<dbReference type="PRINTS" id="PR00313">
    <property type="entry name" value="CABNDNGRPT"/>
</dbReference>
<dbReference type="GO" id="GO:0005509">
    <property type="term" value="F:calcium ion binding"/>
    <property type="evidence" value="ECO:0007669"/>
    <property type="project" value="InterPro"/>
</dbReference>
<evidence type="ECO:0000256" key="1">
    <source>
        <dbReference type="ARBA" id="ARBA00004613"/>
    </source>
</evidence>
<evidence type="ECO:0000256" key="2">
    <source>
        <dbReference type="ARBA" id="ARBA00022525"/>
    </source>
</evidence>
<dbReference type="Pfam" id="PF00353">
    <property type="entry name" value="HemolysinCabind"/>
    <property type="match status" value="6"/>
</dbReference>
<name>A0A7C3VJQ2_9CYAN</name>
<dbReference type="EMBL" id="DSPX01000100">
    <property type="protein sequence ID" value="HGG01037.1"/>
    <property type="molecule type" value="Genomic_DNA"/>
</dbReference>
<protein>
    <recommendedName>
        <fullName evidence="4">Calcium-binding protein</fullName>
    </recommendedName>
</protein>
<comment type="subcellular location">
    <subcellularLocation>
        <location evidence="1">Secreted</location>
    </subcellularLocation>
</comment>
<dbReference type="InterPro" id="IPR011049">
    <property type="entry name" value="Serralysin-like_metalloprot_C"/>
</dbReference>
<dbReference type="InterPro" id="IPR018511">
    <property type="entry name" value="Hemolysin-typ_Ca-bd_CS"/>
</dbReference>
<dbReference type="PANTHER" id="PTHR38340">
    <property type="entry name" value="S-LAYER PROTEIN"/>
    <property type="match status" value="1"/>
</dbReference>
<dbReference type="InterPro" id="IPR032710">
    <property type="entry name" value="NTF2-like_dom_sf"/>
</dbReference>
<accession>A0A7C3VJQ2</accession>
<evidence type="ECO:0008006" key="4">
    <source>
        <dbReference type="Google" id="ProtNLM"/>
    </source>
</evidence>
<dbReference type="AlphaFoldDB" id="A0A7C3VJQ2"/>
<sequence>MEEEMNMGTTRTPEEQQNINLVLGYLGSIATGSYADYIDANFSENVQFNVITQRSDYNDEGKNHEQNLLSPTFFPFVGKEGAKNFTDSLIELRQLRRFNIADYIVDGNKVALFGDYVQVSNETGNLGVTPFALEIEITDGKISLYHIREDSWASITPDRTGGNWSGEFGQGDTPIIDNIIFGSISGDNLIGGDGADLIYAYQQADTINGGAGDDEIWPGSGNDLVTGGGGSDKFVLVGGEGTNTITDFEEGVDFLGLGRKTDYVLGETVTLQTTDLNFGDLTIGASGDDATVTVTATGELLAVIQGAAGSIDQSDFMKMPTGPQLQSLPAAGDPTQIPEPADESLNLQVIQGFFQSIQTGTFAQYIPANFTPDAQYILVRPDNDYSETTSFHERSRIMPWKPLYTGAEEITSFVNLLNSVFTIQGFNIDNTLIEGNTVAMFGDASYLDNRTGNLVNNGPFAIKIEMENGKIDSYYFLEETYGLAAAFRESATWNRFGQELIFGSSAAENLVGTEGSEVIYGYQGNDTLDGGAGPDSLWGGAGTDMLMGSDGTDSLYGNVGVDMLQGGAGNDWLNGNQDNDTVDGGEGNDTIYGGKATDMMMGGNGDDWLSGNLGTDMVDGGEGNDTLYGGKENDTVTGGNGDDWLWGDLADDMLSGGAGVDTFVFGPDTGSDMVMDYADGEDKIALTGGLTFAQLSLTQGAQGTEIRVGDQLMATLMNVQVTALAADDFSAIA</sequence>
<proteinExistence type="predicted"/>
<dbReference type="SUPFAM" id="SSF51120">
    <property type="entry name" value="beta-Roll"/>
    <property type="match status" value="3"/>
</dbReference>
<dbReference type="SUPFAM" id="SSF54427">
    <property type="entry name" value="NTF2-like"/>
    <property type="match status" value="2"/>
</dbReference>
<dbReference type="Gene3D" id="2.150.10.10">
    <property type="entry name" value="Serralysin-like metalloprotease, C-terminal"/>
    <property type="match status" value="4"/>
</dbReference>
<keyword evidence="2" id="KW-0964">Secreted</keyword>
<organism evidence="3">
    <name type="scientific">Planktothricoides sp. SpSt-374</name>
    <dbReference type="NCBI Taxonomy" id="2282167"/>
    <lineage>
        <taxon>Bacteria</taxon>
        <taxon>Bacillati</taxon>
        <taxon>Cyanobacteriota</taxon>
        <taxon>Cyanophyceae</taxon>
        <taxon>Oscillatoriophycideae</taxon>
        <taxon>Oscillatoriales</taxon>
        <taxon>Oscillatoriaceae</taxon>
        <taxon>Planktothricoides</taxon>
    </lineage>
</organism>